<proteinExistence type="predicted"/>
<gene>
    <name evidence="3" type="ORF">OG814_07870</name>
</gene>
<feature type="chain" id="PRO_5045269970" description="Lipoprotein" evidence="2">
    <location>
        <begin position="36"/>
        <end position="81"/>
    </location>
</feature>
<reference evidence="3 4" key="1">
    <citation type="submission" date="2022-10" db="EMBL/GenBank/DDBJ databases">
        <title>The complete genomes of actinobacterial strains from the NBC collection.</title>
        <authorList>
            <person name="Joergensen T.S."/>
            <person name="Alvarez Arevalo M."/>
            <person name="Sterndorff E.B."/>
            <person name="Faurdal D."/>
            <person name="Vuksanovic O."/>
            <person name="Mourched A.-S."/>
            <person name="Charusanti P."/>
            <person name="Shaw S."/>
            <person name="Blin K."/>
            <person name="Weber T."/>
        </authorList>
    </citation>
    <scope>NUCLEOTIDE SEQUENCE [LARGE SCALE GENOMIC DNA]</scope>
    <source>
        <strain evidence="3 4">NBC_00123</strain>
    </source>
</reference>
<evidence type="ECO:0000256" key="1">
    <source>
        <dbReference type="SAM" id="MobiDB-lite"/>
    </source>
</evidence>
<keyword evidence="4" id="KW-1185">Reference proteome</keyword>
<dbReference type="EMBL" id="CP108188">
    <property type="protein sequence ID" value="WTR69184.1"/>
    <property type="molecule type" value="Genomic_DNA"/>
</dbReference>
<evidence type="ECO:0000313" key="4">
    <source>
        <dbReference type="Proteomes" id="UP001622594"/>
    </source>
</evidence>
<dbReference type="RefSeq" id="WP_398168558.1">
    <property type="nucleotide sequence ID" value="NZ_CP108188.1"/>
</dbReference>
<feature type="signal peptide" evidence="2">
    <location>
        <begin position="1"/>
        <end position="35"/>
    </location>
</feature>
<accession>A0ABZ1L822</accession>
<feature type="region of interest" description="Disordered" evidence="1">
    <location>
        <begin position="60"/>
        <end position="81"/>
    </location>
</feature>
<organism evidence="3 4">
    <name type="scientific">Streptomyces zaomyceticus</name>
    <dbReference type="NCBI Taxonomy" id="68286"/>
    <lineage>
        <taxon>Bacteria</taxon>
        <taxon>Bacillati</taxon>
        <taxon>Actinomycetota</taxon>
        <taxon>Actinomycetes</taxon>
        <taxon>Kitasatosporales</taxon>
        <taxon>Streptomycetaceae</taxon>
        <taxon>Streptomyces</taxon>
    </lineage>
</organism>
<evidence type="ECO:0000256" key="2">
    <source>
        <dbReference type="SAM" id="SignalP"/>
    </source>
</evidence>
<sequence>MFRFTPLGRRTVRTATVGALAVAACTTLMAGSATAIVNGSDSSEMYPFMAVIPESAPSQGLFDGNCGASPAPPRSPPLSAP</sequence>
<dbReference type="Proteomes" id="UP001622594">
    <property type="component" value="Chromosome"/>
</dbReference>
<evidence type="ECO:0000313" key="3">
    <source>
        <dbReference type="EMBL" id="WTR69184.1"/>
    </source>
</evidence>
<protein>
    <recommendedName>
        <fullName evidence="5">Lipoprotein</fullName>
    </recommendedName>
</protein>
<evidence type="ECO:0008006" key="5">
    <source>
        <dbReference type="Google" id="ProtNLM"/>
    </source>
</evidence>
<keyword evidence="2" id="KW-0732">Signal</keyword>
<dbReference type="PROSITE" id="PS51257">
    <property type="entry name" value="PROKAR_LIPOPROTEIN"/>
    <property type="match status" value="1"/>
</dbReference>
<name>A0ABZ1L822_9ACTN</name>
<feature type="compositionally biased region" description="Pro residues" evidence="1">
    <location>
        <begin position="70"/>
        <end position="81"/>
    </location>
</feature>